<evidence type="ECO:0000256" key="1">
    <source>
        <dbReference type="ARBA" id="ARBA00010774"/>
    </source>
</evidence>
<name>A0A9P6QMU6_9FUNG</name>
<comment type="similarity">
    <text evidence="1">Belongs to the CCR4/nocturin family.</text>
</comment>
<dbReference type="PANTHER" id="PTHR12121">
    <property type="entry name" value="CARBON CATABOLITE REPRESSOR PROTEIN 4"/>
    <property type="match status" value="1"/>
</dbReference>
<keyword evidence="6" id="KW-1185">Reference proteome</keyword>
<evidence type="ECO:0000313" key="5">
    <source>
        <dbReference type="EMBL" id="KAG0269512.1"/>
    </source>
</evidence>
<accession>A0A9P6QMU6</accession>
<dbReference type="PANTHER" id="PTHR12121:SF45">
    <property type="entry name" value="NOCTURNIN"/>
    <property type="match status" value="1"/>
</dbReference>
<dbReference type="Gene3D" id="3.60.10.10">
    <property type="entry name" value="Endonuclease/exonuclease/phosphatase"/>
    <property type="match status" value="2"/>
</dbReference>
<dbReference type="SUPFAM" id="SSF56219">
    <property type="entry name" value="DNase I-like"/>
    <property type="match status" value="1"/>
</dbReference>
<dbReference type="GO" id="GO:0006139">
    <property type="term" value="P:nucleobase-containing compound metabolic process"/>
    <property type="evidence" value="ECO:0007669"/>
    <property type="project" value="UniProtKB-ARBA"/>
</dbReference>
<dbReference type="InterPro" id="IPR036691">
    <property type="entry name" value="Endo/exonu/phosph_ase_sf"/>
</dbReference>
<organism evidence="5 6">
    <name type="scientific">Actinomortierella ambigua</name>
    <dbReference type="NCBI Taxonomy" id="1343610"/>
    <lineage>
        <taxon>Eukaryota</taxon>
        <taxon>Fungi</taxon>
        <taxon>Fungi incertae sedis</taxon>
        <taxon>Mucoromycota</taxon>
        <taxon>Mortierellomycotina</taxon>
        <taxon>Mortierellomycetes</taxon>
        <taxon>Mortierellales</taxon>
        <taxon>Mortierellaceae</taxon>
        <taxon>Actinomortierella</taxon>
    </lineage>
</organism>
<feature type="domain" description="Endonuclease/exonuclease/phosphatase" evidence="4">
    <location>
        <begin position="35"/>
        <end position="258"/>
    </location>
</feature>
<dbReference type="InterPro" id="IPR005135">
    <property type="entry name" value="Endo/exonuclease/phosphatase"/>
</dbReference>
<evidence type="ECO:0000256" key="3">
    <source>
        <dbReference type="SAM" id="MobiDB-lite"/>
    </source>
</evidence>
<dbReference type="AlphaFoldDB" id="A0A9P6QMU6"/>
<feature type="region of interest" description="Disordered" evidence="3">
    <location>
        <begin position="425"/>
        <end position="450"/>
    </location>
</feature>
<feature type="compositionally biased region" description="Low complexity" evidence="3">
    <location>
        <begin position="288"/>
        <end position="304"/>
    </location>
</feature>
<dbReference type="OrthoDB" id="428734at2759"/>
<feature type="compositionally biased region" description="Basic and acidic residues" evidence="3">
    <location>
        <begin position="429"/>
        <end position="450"/>
    </location>
</feature>
<feature type="region of interest" description="Disordered" evidence="3">
    <location>
        <begin position="357"/>
        <end position="380"/>
    </location>
</feature>
<protein>
    <recommendedName>
        <fullName evidence="4">Endonuclease/exonuclease/phosphatase domain-containing protein</fullName>
    </recommendedName>
</protein>
<evidence type="ECO:0000256" key="2">
    <source>
        <dbReference type="ARBA" id="ARBA00022801"/>
    </source>
</evidence>
<evidence type="ECO:0000259" key="4">
    <source>
        <dbReference type="Pfam" id="PF03372"/>
    </source>
</evidence>
<reference evidence="5" key="1">
    <citation type="journal article" date="2020" name="Fungal Divers.">
        <title>Resolving the Mortierellaceae phylogeny through synthesis of multi-gene phylogenetics and phylogenomics.</title>
        <authorList>
            <person name="Vandepol N."/>
            <person name="Liber J."/>
            <person name="Desiro A."/>
            <person name="Na H."/>
            <person name="Kennedy M."/>
            <person name="Barry K."/>
            <person name="Grigoriev I.V."/>
            <person name="Miller A.N."/>
            <person name="O'Donnell K."/>
            <person name="Stajich J.E."/>
            <person name="Bonito G."/>
        </authorList>
    </citation>
    <scope>NUCLEOTIDE SEQUENCE</scope>
    <source>
        <strain evidence="5">BC1065</strain>
    </source>
</reference>
<dbReference type="GO" id="GO:0000175">
    <property type="term" value="F:3'-5'-RNA exonuclease activity"/>
    <property type="evidence" value="ECO:0007669"/>
    <property type="project" value="TreeGrafter"/>
</dbReference>
<dbReference type="Pfam" id="PF03372">
    <property type="entry name" value="Exo_endo_phos"/>
    <property type="match status" value="1"/>
</dbReference>
<dbReference type="InterPro" id="IPR050410">
    <property type="entry name" value="CCR4/nocturin_mRNA_transcr"/>
</dbReference>
<gene>
    <name evidence="5" type="ORF">DFQ27_003200</name>
</gene>
<proteinExistence type="inferred from homology"/>
<sequence>MSTQPRRRMLPLAAPEMFGTVIPEGMKKNSRLLFMSYNILAQALVRRDMFPLASKKALQWKFRRQNLLQEMLNYGPDIACLQEVDFWDETYLPAFSKAGYDAVHYRNAKKKHGCAIIWRRSRFEKVEQRTIEYDDCGQPTFLTGNIGIMVGLKPVSSKAAENPDPNADMVLPEDREEITQKNGGPHDNQQDSSDQGGLVVATTHLFWRPDGSYERLRQASIFMDKLMEFQKSLNYTVLIGGDFNTTPRDAAYRVMTRNDMPHDQIPNLEKWLKSEVSRLNEAGKEQQQEQQQQQSQNGTSASQSDDGVQQVQEKLESSLKLDGGVSSDIAPPVRNPGAGVLYPAPPTGIVLINRSNEEKPKEGGNANGTAAAGSGASKGEDAPVVAPLEAFTSPQDLVKAIHAHPRCLSIYSQYEEIMGQNPQELAPPAKEEKGGDKEGQEEVDKEEKVDDDPYRIKRLDFCHGEPKFTNYATWFKDTLDYVYLLEESDPALYTPSSLRLYPRRLLEIPDHSWLGNGLPDEHFSSDHLCLLVEFYIRT</sequence>
<evidence type="ECO:0000313" key="6">
    <source>
        <dbReference type="Proteomes" id="UP000807716"/>
    </source>
</evidence>
<dbReference type="EMBL" id="JAAAJB010000023">
    <property type="protein sequence ID" value="KAG0269512.1"/>
    <property type="molecule type" value="Genomic_DNA"/>
</dbReference>
<keyword evidence="2" id="KW-0378">Hydrolase</keyword>
<feature type="compositionally biased region" description="Low complexity" evidence="3">
    <location>
        <begin position="363"/>
        <end position="377"/>
    </location>
</feature>
<feature type="region of interest" description="Disordered" evidence="3">
    <location>
        <begin position="279"/>
        <end position="343"/>
    </location>
</feature>
<comment type="caution">
    <text evidence="5">The sequence shown here is derived from an EMBL/GenBank/DDBJ whole genome shotgun (WGS) entry which is preliminary data.</text>
</comment>
<dbReference type="Proteomes" id="UP000807716">
    <property type="component" value="Unassembled WGS sequence"/>
</dbReference>